<dbReference type="STRING" id="1802471.A2115_00425"/>
<comment type="function">
    <text evidence="1">Allows the formation of correctly charged Asn-tRNA(Asn) or Gln-tRNA(Gln) through the transamidation of misacylated Asp-tRNA(Asn) or Glu-tRNA(Gln) in organisms which lack either or both of asparaginyl-tRNA or glutaminyl-tRNA synthetases. The reaction takes place in the presence of glutamine and ATP through an activated phospho-Asp-tRNA(Asn) or phospho-Glu-tRNA(Gln).</text>
</comment>
<comment type="catalytic activity">
    <reaction evidence="1">
        <text>L-aspartyl-tRNA(Asn) + L-glutamine + ATP + H2O = L-asparaginyl-tRNA(Asn) + L-glutamate + ADP + phosphate + 2 H(+)</text>
        <dbReference type="Rhea" id="RHEA:14513"/>
        <dbReference type="Rhea" id="RHEA-COMP:9674"/>
        <dbReference type="Rhea" id="RHEA-COMP:9677"/>
        <dbReference type="ChEBI" id="CHEBI:15377"/>
        <dbReference type="ChEBI" id="CHEBI:15378"/>
        <dbReference type="ChEBI" id="CHEBI:29985"/>
        <dbReference type="ChEBI" id="CHEBI:30616"/>
        <dbReference type="ChEBI" id="CHEBI:43474"/>
        <dbReference type="ChEBI" id="CHEBI:58359"/>
        <dbReference type="ChEBI" id="CHEBI:78515"/>
        <dbReference type="ChEBI" id="CHEBI:78516"/>
        <dbReference type="ChEBI" id="CHEBI:456216"/>
    </reaction>
</comment>
<dbReference type="Proteomes" id="UP000176198">
    <property type="component" value="Unassembled WGS sequence"/>
</dbReference>
<evidence type="ECO:0000256" key="1">
    <source>
        <dbReference type="HAMAP-Rule" id="MF_00122"/>
    </source>
</evidence>
<dbReference type="GO" id="GO:0050566">
    <property type="term" value="F:asparaginyl-tRNA synthase (glutamine-hydrolyzing) activity"/>
    <property type="evidence" value="ECO:0007669"/>
    <property type="project" value="RHEA"/>
</dbReference>
<evidence type="ECO:0000256" key="2">
    <source>
        <dbReference type="SAM" id="MobiDB-lite"/>
    </source>
</evidence>
<dbReference type="AlphaFoldDB" id="A0A1F7WIA9"/>
<dbReference type="EC" id="6.3.5.-" evidence="1"/>
<keyword evidence="1" id="KW-0648">Protein biosynthesis</keyword>
<dbReference type="GO" id="GO:0006450">
    <property type="term" value="P:regulation of translational fidelity"/>
    <property type="evidence" value="ECO:0007669"/>
    <property type="project" value="InterPro"/>
</dbReference>
<feature type="region of interest" description="Disordered" evidence="2">
    <location>
        <begin position="46"/>
        <end position="75"/>
    </location>
</feature>
<dbReference type="HAMAP" id="MF_00122">
    <property type="entry name" value="GatC"/>
    <property type="match status" value="1"/>
</dbReference>
<gene>
    <name evidence="1" type="primary">gatC</name>
    <name evidence="3" type="ORF">A2115_00425</name>
</gene>
<accession>A0A1F7WIA9</accession>
<evidence type="ECO:0000313" key="3">
    <source>
        <dbReference type="EMBL" id="OGM01898.1"/>
    </source>
</evidence>
<dbReference type="NCBIfam" id="TIGR00135">
    <property type="entry name" value="gatC"/>
    <property type="match status" value="1"/>
</dbReference>
<dbReference type="SUPFAM" id="SSF141000">
    <property type="entry name" value="Glu-tRNAGln amidotransferase C subunit"/>
    <property type="match status" value="1"/>
</dbReference>
<dbReference type="Gene3D" id="1.10.20.60">
    <property type="entry name" value="Glu-tRNAGln amidotransferase C subunit, N-terminal domain"/>
    <property type="match status" value="1"/>
</dbReference>
<reference evidence="3 4" key="1">
    <citation type="journal article" date="2016" name="Nat. Commun.">
        <title>Thousands of microbial genomes shed light on interconnected biogeochemical processes in an aquifer system.</title>
        <authorList>
            <person name="Anantharaman K."/>
            <person name="Brown C.T."/>
            <person name="Hug L.A."/>
            <person name="Sharon I."/>
            <person name="Castelle C.J."/>
            <person name="Probst A.J."/>
            <person name="Thomas B.C."/>
            <person name="Singh A."/>
            <person name="Wilkins M.J."/>
            <person name="Karaoz U."/>
            <person name="Brodie E.L."/>
            <person name="Williams K.H."/>
            <person name="Hubbard S.S."/>
            <person name="Banfield J.F."/>
        </authorList>
    </citation>
    <scope>NUCLEOTIDE SEQUENCE [LARGE SCALE GENOMIC DNA]</scope>
</reference>
<sequence>MGKLTKNDVEHVARLARLPLSDKEILKFQKQLSEVVTYVSELAAVDTSKTKPTSQSTGLTNVTRPDISKSKGLTQEEALSGTESLHNGYFVVPQILDKKDR</sequence>
<dbReference type="GO" id="GO:0006412">
    <property type="term" value="P:translation"/>
    <property type="evidence" value="ECO:0007669"/>
    <property type="project" value="UniProtKB-UniRule"/>
</dbReference>
<dbReference type="InterPro" id="IPR036113">
    <property type="entry name" value="Asp/Glu-ADT_sf_sub_c"/>
</dbReference>
<name>A0A1F7WIA9_9BACT</name>
<feature type="compositionally biased region" description="Polar residues" evidence="2">
    <location>
        <begin position="50"/>
        <end position="63"/>
    </location>
</feature>
<dbReference type="GO" id="GO:0050567">
    <property type="term" value="F:glutaminyl-tRNA synthase (glutamine-hydrolyzing) activity"/>
    <property type="evidence" value="ECO:0007669"/>
    <property type="project" value="UniProtKB-UniRule"/>
</dbReference>
<protein>
    <recommendedName>
        <fullName evidence="1">Aspartyl/glutamyl-tRNA(Asn/Gln) amidotransferase subunit C</fullName>
        <shortName evidence="1">Asp/Glu-ADT subunit C</shortName>
        <ecNumber evidence="1">6.3.5.-</ecNumber>
    </recommendedName>
</protein>
<dbReference type="GO" id="GO:0005524">
    <property type="term" value="F:ATP binding"/>
    <property type="evidence" value="ECO:0007669"/>
    <property type="project" value="UniProtKB-KW"/>
</dbReference>
<dbReference type="PANTHER" id="PTHR15004:SF0">
    <property type="entry name" value="GLUTAMYL-TRNA(GLN) AMIDOTRANSFERASE SUBUNIT C, MITOCHONDRIAL"/>
    <property type="match status" value="1"/>
</dbReference>
<comment type="caution">
    <text evidence="3">The sequence shown here is derived from an EMBL/GenBank/DDBJ whole genome shotgun (WGS) entry which is preliminary data.</text>
</comment>
<comment type="similarity">
    <text evidence="1">Belongs to the GatC family.</text>
</comment>
<keyword evidence="1" id="KW-0547">Nucleotide-binding</keyword>
<dbReference type="EMBL" id="MGFJ01000036">
    <property type="protein sequence ID" value="OGM01898.1"/>
    <property type="molecule type" value="Genomic_DNA"/>
</dbReference>
<keyword evidence="1" id="KW-0067">ATP-binding</keyword>
<proteinExistence type="inferred from homology"/>
<comment type="subunit">
    <text evidence="1">Heterotrimer of A, B and C subunits.</text>
</comment>
<comment type="catalytic activity">
    <reaction evidence="1">
        <text>L-glutamyl-tRNA(Gln) + L-glutamine + ATP + H2O = L-glutaminyl-tRNA(Gln) + L-glutamate + ADP + phosphate + H(+)</text>
        <dbReference type="Rhea" id="RHEA:17521"/>
        <dbReference type="Rhea" id="RHEA-COMP:9681"/>
        <dbReference type="Rhea" id="RHEA-COMP:9684"/>
        <dbReference type="ChEBI" id="CHEBI:15377"/>
        <dbReference type="ChEBI" id="CHEBI:15378"/>
        <dbReference type="ChEBI" id="CHEBI:29985"/>
        <dbReference type="ChEBI" id="CHEBI:30616"/>
        <dbReference type="ChEBI" id="CHEBI:43474"/>
        <dbReference type="ChEBI" id="CHEBI:58359"/>
        <dbReference type="ChEBI" id="CHEBI:78520"/>
        <dbReference type="ChEBI" id="CHEBI:78521"/>
        <dbReference type="ChEBI" id="CHEBI:456216"/>
    </reaction>
</comment>
<evidence type="ECO:0000313" key="4">
    <source>
        <dbReference type="Proteomes" id="UP000176198"/>
    </source>
</evidence>
<dbReference type="GO" id="GO:0070681">
    <property type="term" value="P:glutaminyl-tRNAGln biosynthesis via transamidation"/>
    <property type="evidence" value="ECO:0007669"/>
    <property type="project" value="TreeGrafter"/>
</dbReference>
<dbReference type="InterPro" id="IPR003837">
    <property type="entry name" value="GatC"/>
</dbReference>
<keyword evidence="1" id="KW-0436">Ligase</keyword>
<dbReference type="Pfam" id="PF02686">
    <property type="entry name" value="GatC"/>
    <property type="match status" value="1"/>
</dbReference>
<organism evidence="3 4">
    <name type="scientific">Candidatus Woesebacteria bacterium GWA1_41_8</name>
    <dbReference type="NCBI Taxonomy" id="1802471"/>
    <lineage>
        <taxon>Bacteria</taxon>
        <taxon>Candidatus Woeseibacteriota</taxon>
    </lineage>
</organism>
<dbReference type="PANTHER" id="PTHR15004">
    <property type="entry name" value="GLUTAMYL-TRNA(GLN) AMIDOTRANSFERASE SUBUNIT C, MITOCHONDRIAL"/>
    <property type="match status" value="1"/>
</dbReference>